<evidence type="ECO:0000313" key="1">
    <source>
        <dbReference type="EMBL" id="SMG46008.1"/>
    </source>
</evidence>
<dbReference type="EMBL" id="FXAW01000007">
    <property type="protein sequence ID" value="SMG46008.1"/>
    <property type="molecule type" value="Genomic_DNA"/>
</dbReference>
<dbReference type="RefSeq" id="WP_085518345.1">
    <property type="nucleotide sequence ID" value="NZ_FXAW01000007.1"/>
</dbReference>
<protein>
    <submittedName>
        <fullName evidence="1">Uncharacterized protein</fullName>
    </submittedName>
</protein>
<reference evidence="2" key="1">
    <citation type="submission" date="2017-04" db="EMBL/GenBank/DDBJ databases">
        <authorList>
            <person name="Varghese N."/>
            <person name="Submissions S."/>
        </authorList>
    </citation>
    <scope>NUCLEOTIDE SEQUENCE [LARGE SCALE GENOMIC DNA]</scope>
    <source>
        <strain evidence="2">DSM 4125</strain>
    </source>
</reference>
<dbReference type="Proteomes" id="UP000193804">
    <property type="component" value="Unassembled WGS sequence"/>
</dbReference>
<keyword evidence="2" id="KW-1185">Reference proteome</keyword>
<name>A0A1X7KWK3_9BACT</name>
<gene>
    <name evidence="1" type="ORF">SAMN05661096_03208</name>
</gene>
<dbReference type="AlphaFoldDB" id="A0A1X7KWK3"/>
<accession>A0A1X7KWK3</accession>
<dbReference type="OrthoDB" id="827093at2"/>
<sequence>MREYEVFYKDGSTVNCDANDQQDLLDQLFDGKEEKLIEKVKLLRWSTGTMIYTKDPAKEKINSEITTADANPYGWRNEGDIEKE</sequence>
<proteinExistence type="predicted"/>
<evidence type="ECO:0000313" key="2">
    <source>
        <dbReference type="Proteomes" id="UP000193804"/>
    </source>
</evidence>
<organism evidence="1 2">
    <name type="scientific">Marivirga sericea</name>
    <dbReference type="NCBI Taxonomy" id="1028"/>
    <lineage>
        <taxon>Bacteria</taxon>
        <taxon>Pseudomonadati</taxon>
        <taxon>Bacteroidota</taxon>
        <taxon>Cytophagia</taxon>
        <taxon>Cytophagales</taxon>
        <taxon>Marivirgaceae</taxon>
        <taxon>Marivirga</taxon>
    </lineage>
</organism>